<evidence type="ECO:0000313" key="14">
    <source>
        <dbReference type="Proteomes" id="UP001151582"/>
    </source>
</evidence>
<keyword evidence="7 11" id="KW-1133">Transmembrane helix</keyword>
<sequence>MDGSQPYELWRIIVDAVLGLALIAFYVFRALYAGLPIARQIGTALVHILRFYLFLAAVRLRLHKWLRLLPHLQPSTALLITSVCLINGPTTDVIADTQVTRVVVVLIIATVLTVVPVEFSKMVDAFKRNTQRRPKISPTGHFKQGLIIMGHLTTNNILPLLADSERLINAPRDTDVFIIDGTGYQQALADAVKQCVFNHGVAVRYSTSLEAEHINTIAIYKFRTRIIALADMDSTADPQSADERCIAEVMEVQKTFAQRRVYPTIHIQLLLEDSVPLTYGIPNCEVTCCDYYLVNLLAKSTAATGLGSILTAHALSVKSGWPDDDTIIPGKPQMEPSGVSQMLERLYPFGYYTGVGSDHVLEPASYSKFPFSIGQVRQRRSAVISARSLRHHHQLVAAGTLPFFVTEPIARDSIPWPAGQIACIQIGRQKAPVIYSGPFVTREPLRNVSEEGSPSGFAPKWFHPSRNYRLGLHYLATENAQGTLSLRNHIVVCDYQQLASRMLIPLVEHLKDAHNDPRLPVVILTSKPLDMTDKTRLTNYQKVHVISGNPADITILTKANIEQAKAAVVLHQLPCLSASENTSELSLGQAHLVQTLVYNIRCLHPMLPVIRRLPSDSLSQQALSNIKKMTLLTDITHDIMKPFWSGEGCIVPWSLSPYNIGHTGRAYCSGFDDLLLFDGSAVLHPYFRAQMFKDNVP</sequence>
<dbReference type="AlphaFoldDB" id="A0A9W8B1Y3"/>
<dbReference type="Pfam" id="PF22614">
    <property type="entry name" value="Slo-like_RCK"/>
    <property type="match status" value="1"/>
</dbReference>
<feature type="domain" description="RCK N-terminal" evidence="12">
    <location>
        <begin position="486"/>
        <end position="577"/>
    </location>
</feature>
<dbReference type="InterPro" id="IPR047871">
    <property type="entry name" value="K_chnl_Slo-like"/>
</dbReference>
<reference evidence="13" key="1">
    <citation type="submission" date="2022-07" db="EMBL/GenBank/DDBJ databases">
        <title>Phylogenomic reconstructions and comparative analyses of Kickxellomycotina fungi.</title>
        <authorList>
            <person name="Reynolds N.K."/>
            <person name="Stajich J.E."/>
            <person name="Barry K."/>
            <person name="Grigoriev I.V."/>
            <person name="Crous P."/>
            <person name="Smith M.E."/>
        </authorList>
    </citation>
    <scope>NUCLEOTIDE SEQUENCE</scope>
    <source>
        <strain evidence="13">RSA 567</strain>
    </source>
</reference>
<keyword evidence="2" id="KW-0813">Transport</keyword>
<evidence type="ECO:0000256" key="1">
    <source>
        <dbReference type="ARBA" id="ARBA00004141"/>
    </source>
</evidence>
<protein>
    <recommendedName>
        <fullName evidence="12">RCK N-terminal domain-containing protein</fullName>
    </recommendedName>
</protein>
<dbReference type="GO" id="GO:0016020">
    <property type="term" value="C:membrane"/>
    <property type="evidence" value="ECO:0007669"/>
    <property type="project" value="UniProtKB-SubCell"/>
</dbReference>
<keyword evidence="14" id="KW-1185">Reference proteome</keyword>
<keyword evidence="10" id="KW-0407">Ion channel</keyword>
<dbReference type="EMBL" id="JANBQB010000352">
    <property type="protein sequence ID" value="KAJ1977386.1"/>
    <property type="molecule type" value="Genomic_DNA"/>
</dbReference>
<dbReference type="PANTHER" id="PTHR10027:SF10">
    <property type="entry name" value="SLOWPOKE 2, ISOFORM D"/>
    <property type="match status" value="1"/>
</dbReference>
<evidence type="ECO:0000256" key="9">
    <source>
        <dbReference type="ARBA" id="ARBA00023136"/>
    </source>
</evidence>
<evidence type="ECO:0000256" key="7">
    <source>
        <dbReference type="ARBA" id="ARBA00022989"/>
    </source>
</evidence>
<dbReference type="PANTHER" id="PTHR10027">
    <property type="entry name" value="CALCIUM-ACTIVATED POTASSIUM CHANNEL ALPHA CHAIN"/>
    <property type="match status" value="1"/>
</dbReference>
<feature type="non-terminal residue" evidence="13">
    <location>
        <position position="697"/>
    </location>
</feature>
<comment type="subcellular location">
    <subcellularLocation>
        <location evidence="1">Membrane</location>
        <topology evidence="1">Multi-pass membrane protein</topology>
    </subcellularLocation>
</comment>
<evidence type="ECO:0000256" key="2">
    <source>
        <dbReference type="ARBA" id="ARBA00022448"/>
    </source>
</evidence>
<evidence type="ECO:0000256" key="5">
    <source>
        <dbReference type="ARBA" id="ARBA00022826"/>
    </source>
</evidence>
<accession>A0A9W8B1Y3</accession>
<evidence type="ECO:0000256" key="10">
    <source>
        <dbReference type="ARBA" id="ARBA00023303"/>
    </source>
</evidence>
<gene>
    <name evidence="13" type="ORF">H4R34_003602</name>
</gene>
<evidence type="ECO:0000259" key="12">
    <source>
        <dbReference type="Pfam" id="PF22614"/>
    </source>
</evidence>
<feature type="transmembrane region" description="Helical" evidence="11">
    <location>
        <begin position="102"/>
        <end position="123"/>
    </location>
</feature>
<evidence type="ECO:0000256" key="8">
    <source>
        <dbReference type="ARBA" id="ARBA00023065"/>
    </source>
</evidence>
<keyword evidence="6" id="KW-0630">Potassium</keyword>
<feature type="transmembrane region" description="Helical" evidence="11">
    <location>
        <begin position="41"/>
        <end position="60"/>
    </location>
</feature>
<dbReference type="GO" id="GO:0005267">
    <property type="term" value="F:potassium channel activity"/>
    <property type="evidence" value="ECO:0007669"/>
    <property type="project" value="UniProtKB-KW"/>
</dbReference>
<proteinExistence type="predicted"/>
<dbReference type="OrthoDB" id="5655012at2759"/>
<dbReference type="Gene3D" id="3.40.50.720">
    <property type="entry name" value="NAD(P)-binding Rossmann-like Domain"/>
    <property type="match status" value="1"/>
</dbReference>
<evidence type="ECO:0000256" key="6">
    <source>
        <dbReference type="ARBA" id="ARBA00022958"/>
    </source>
</evidence>
<keyword evidence="5" id="KW-0631">Potassium channel</keyword>
<evidence type="ECO:0000256" key="11">
    <source>
        <dbReference type="SAM" id="Phobius"/>
    </source>
</evidence>
<keyword evidence="3" id="KW-0633">Potassium transport</keyword>
<keyword evidence="9 11" id="KW-0472">Membrane</keyword>
<dbReference type="InterPro" id="IPR003148">
    <property type="entry name" value="RCK_N"/>
</dbReference>
<name>A0A9W8B1Y3_9FUNG</name>
<dbReference type="Proteomes" id="UP001151582">
    <property type="component" value="Unassembled WGS sequence"/>
</dbReference>
<keyword evidence="4 11" id="KW-0812">Transmembrane</keyword>
<comment type="caution">
    <text evidence="13">The sequence shown here is derived from an EMBL/GenBank/DDBJ whole genome shotgun (WGS) entry which is preliminary data.</text>
</comment>
<evidence type="ECO:0000256" key="3">
    <source>
        <dbReference type="ARBA" id="ARBA00022538"/>
    </source>
</evidence>
<evidence type="ECO:0000313" key="13">
    <source>
        <dbReference type="EMBL" id="KAJ1977386.1"/>
    </source>
</evidence>
<keyword evidence="8" id="KW-0406">Ion transport</keyword>
<feature type="transmembrane region" description="Helical" evidence="11">
    <location>
        <begin position="12"/>
        <end position="35"/>
    </location>
</feature>
<evidence type="ECO:0000256" key="4">
    <source>
        <dbReference type="ARBA" id="ARBA00022692"/>
    </source>
</evidence>
<organism evidence="13 14">
    <name type="scientific">Dimargaris verticillata</name>
    <dbReference type="NCBI Taxonomy" id="2761393"/>
    <lineage>
        <taxon>Eukaryota</taxon>
        <taxon>Fungi</taxon>
        <taxon>Fungi incertae sedis</taxon>
        <taxon>Zoopagomycota</taxon>
        <taxon>Kickxellomycotina</taxon>
        <taxon>Dimargaritomycetes</taxon>
        <taxon>Dimargaritales</taxon>
        <taxon>Dimargaritaceae</taxon>
        <taxon>Dimargaris</taxon>
    </lineage>
</organism>